<keyword evidence="2" id="KW-0378">Hydrolase</keyword>
<dbReference type="SUPFAM" id="SSF51556">
    <property type="entry name" value="Metallo-dependent hydrolases"/>
    <property type="match status" value="1"/>
</dbReference>
<evidence type="ECO:0000256" key="3">
    <source>
        <dbReference type="PROSITE-ProRule" id="PRU00679"/>
    </source>
</evidence>
<comment type="caution">
    <text evidence="4">The sequence shown here is derived from an EMBL/GenBank/DDBJ whole genome shotgun (WGS) entry which is preliminary data.</text>
</comment>
<proteinExistence type="inferred from homology"/>
<comment type="similarity">
    <text evidence="3">Belongs to the metallo-dependent hydrolases superfamily. Phosphotriesterase family.</text>
</comment>
<dbReference type="Proteomes" id="UP000634476">
    <property type="component" value="Unassembled WGS sequence"/>
</dbReference>
<evidence type="ECO:0000313" key="5">
    <source>
        <dbReference type="Proteomes" id="UP000634476"/>
    </source>
</evidence>
<keyword evidence="1" id="KW-0479">Metal-binding</keyword>
<evidence type="ECO:0000313" key="4">
    <source>
        <dbReference type="EMBL" id="GII05067.1"/>
    </source>
</evidence>
<dbReference type="PROSITE" id="PS51347">
    <property type="entry name" value="PHOSPHOTRIESTERASE_2"/>
    <property type="match status" value="1"/>
</dbReference>
<dbReference type="InterPro" id="IPR001559">
    <property type="entry name" value="Phosphotriesterase"/>
</dbReference>
<name>A0A8J3T4B3_9ACTN</name>
<dbReference type="RefSeq" id="WP_203879298.1">
    <property type="nucleotide sequence ID" value="NZ_BOOK01000061.1"/>
</dbReference>
<keyword evidence="5" id="KW-1185">Reference proteome</keyword>
<dbReference type="EMBL" id="BOOK01000061">
    <property type="protein sequence ID" value="GII05067.1"/>
    <property type="molecule type" value="Genomic_DNA"/>
</dbReference>
<dbReference type="GO" id="GO:0016787">
    <property type="term" value="F:hydrolase activity"/>
    <property type="evidence" value="ECO:0007669"/>
    <property type="project" value="UniProtKB-KW"/>
</dbReference>
<accession>A0A8J3T4B3</accession>
<comment type="caution">
    <text evidence="3">Lacks conserved residue(s) required for the propagation of feature annotation.</text>
</comment>
<evidence type="ECO:0000256" key="2">
    <source>
        <dbReference type="ARBA" id="ARBA00022801"/>
    </source>
</evidence>
<protein>
    <submittedName>
        <fullName evidence="4">Aryldialkylphosphatase</fullName>
    </submittedName>
</protein>
<dbReference type="Pfam" id="PF02126">
    <property type="entry name" value="PTE"/>
    <property type="match status" value="1"/>
</dbReference>
<sequence>MPELPVIRTLTGSLSPAEITGAVLPGEHLRIDMRWGVGIDSDPHRWLDEEQPVIAELHGLRRSDGLGLVVDAGCIGAGRDVSALARITSASRVAVVAATGFFAGPFLPSWTAEADVEELTRHLMGEIGQGLDGTSARPGLIGQIGAWSGEPTPVEERCAAAAARASLTSGLPVAVHRRGGLALLELLLAEGLPAHRVSVGDAGTDPAVPHKIAEAGGYVRLTSVGADRLRDALDLIAAGHAHRLLLGSGISRVAEIERYGGPGYGHLFRTFLPRLREAGVPEETIRLITHDNPLRWMTGME</sequence>
<dbReference type="PANTHER" id="PTHR10819:SF3">
    <property type="entry name" value="PHOSPHOTRIESTERASE-RELATED PROTEIN"/>
    <property type="match status" value="1"/>
</dbReference>
<dbReference type="AlphaFoldDB" id="A0A8J3T4B3"/>
<dbReference type="InterPro" id="IPR032466">
    <property type="entry name" value="Metal_Hydrolase"/>
</dbReference>
<dbReference type="Gene3D" id="3.20.20.140">
    <property type="entry name" value="Metal-dependent hydrolases"/>
    <property type="match status" value="1"/>
</dbReference>
<reference evidence="4" key="1">
    <citation type="submission" date="2021-01" db="EMBL/GenBank/DDBJ databases">
        <title>Whole genome shotgun sequence of Planobispora takensis NBRC 109077.</title>
        <authorList>
            <person name="Komaki H."/>
            <person name="Tamura T."/>
        </authorList>
    </citation>
    <scope>NUCLEOTIDE SEQUENCE</scope>
    <source>
        <strain evidence="4">NBRC 109077</strain>
    </source>
</reference>
<dbReference type="PANTHER" id="PTHR10819">
    <property type="entry name" value="PHOSPHOTRIESTERASE-RELATED"/>
    <property type="match status" value="1"/>
</dbReference>
<gene>
    <name evidence="4" type="ORF">Pta02_70750</name>
</gene>
<dbReference type="GO" id="GO:0008270">
    <property type="term" value="F:zinc ion binding"/>
    <property type="evidence" value="ECO:0007669"/>
    <property type="project" value="InterPro"/>
</dbReference>
<organism evidence="4 5">
    <name type="scientific">Planobispora takensis</name>
    <dbReference type="NCBI Taxonomy" id="1367882"/>
    <lineage>
        <taxon>Bacteria</taxon>
        <taxon>Bacillati</taxon>
        <taxon>Actinomycetota</taxon>
        <taxon>Actinomycetes</taxon>
        <taxon>Streptosporangiales</taxon>
        <taxon>Streptosporangiaceae</taxon>
        <taxon>Planobispora</taxon>
    </lineage>
</organism>
<evidence type="ECO:0000256" key="1">
    <source>
        <dbReference type="ARBA" id="ARBA00022723"/>
    </source>
</evidence>